<organism evidence="1">
    <name type="scientific">Schistosoma haematobium</name>
    <name type="common">Blood fluke</name>
    <dbReference type="NCBI Taxonomy" id="6185"/>
    <lineage>
        <taxon>Eukaryota</taxon>
        <taxon>Metazoa</taxon>
        <taxon>Spiralia</taxon>
        <taxon>Lophotrochozoa</taxon>
        <taxon>Platyhelminthes</taxon>
        <taxon>Trematoda</taxon>
        <taxon>Digenea</taxon>
        <taxon>Strigeidida</taxon>
        <taxon>Schistosomatoidea</taxon>
        <taxon>Schistosomatidae</taxon>
        <taxon>Schistosoma</taxon>
    </lineage>
</organism>
<name>A0A094ZPP2_SCHHA</name>
<reference evidence="1" key="1">
    <citation type="journal article" date="2012" name="Nat. Genet.">
        <title>Whole-genome sequence of Schistosoma haematobium.</title>
        <authorList>
            <person name="Young N.D."/>
            <person name="Jex A.R."/>
            <person name="Li B."/>
            <person name="Liu S."/>
            <person name="Yang L."/>
            <person name="Xiong Z."/>
            <person name="Li Y."/>
            <person name="Cantacessi C."/>
            <person name="Hall R.S."/>
            <person name="Xu X."/>
            <person name="Chen F."/>
            <person name="Wu X."/>
            <person name="Zerlotini A."/>
            <person name="Oliveira G."/>
            <person name="Hofmann A."/>
            <person name="Zhang G."/>
            <person name="Fang X."/>
            <person name="Kang Y."/>
            <person name="Campbell B.E."/>
            <person name="Loukas A."/>
            <person name="Ranganathan S."/>
            <person name="Rollinson D."/>
            <person name="Rinaldi G."/>
            <person name="Brindley P.J."/>
            <person name="Yang H."/>
            <person name="Wang J."/>
            <person name="Wang J."/>
            <person name="Gasser R.B."/>
        </authorList>
    </citation>
    <scope>NUCLEOTIDE SEQUENCE [LARGE SCALE GENOMIC DNA]</scope>
</reference>
<dbReference type="AlphaFoldDB" id="A0A094ZPP2"/>
<evidence type="ECO:0000313" key="1">
    <source>
        <dbReference type="EMBL" id="KGB36112.1"/>
    </source>
</evidence>
<sequence>MIASGQFNKISCMSTEINQTLGILHYITVIITLHLLKIICEINVNMGIDHVVPLEIIIHDNIHRESTVQYHNSSILAFESLTS</sequence>
<protein>
    <submittedName>
        <fullName evidence="1">Uncharacterized protein</fullName>
    </submittedName>
</protein>
<accession>A0A094ZPP2</accession>
<gene>
    <name evidence="1" type="ORF">MS3_04383</name>
</gene>
<dbReference type="EMBL" id="KL250745">
    <property type="protein sequence ID" value="KGB36112.1"/>
    <property type="molecule type" value="Genomic_DNA"/>
</dbReference>
<proteinExistence type="predicted"/>